<gene>
    <name evidence="2" type="ORF">CYFA0S_02e10880g</name>
</gene>
<feature type="region of interest" description="Disordered" evidence="1">
    <location>
        <begin position="345"/>
        <end position="370"/>
    </location>
</feature>
<sequence>MARSLGNTFVPSQPPAVTARLLSRQSVNELTNLCLLWLTIPSTRPNPSLKLLRSLGFESRDDFIKDWKQWLEHFKTLKTQKKSKVIDKILSEQYHSGLNLLQLAQLDSQLLVSRPTSFQWRVFELKTPENSSPIASIPDPQKFLQSILNTLSSLYQTHIYISRHPHYPLIIIRIQLFDISHDPHLPSSIGTDTNANTIISRKPIFIGLPMNSSRLLITPHSNNLTLEPDTSYNLILQSLTTALSDTMSREVRITPASDIIVRSLDSAFVMAGNSRFEGSLGAWAVYAAGLVDISPFDDAKKHDTFKTPEMISVDERRKRIAMLRFKGGVEKNKVKLYEGGRKRRKVDVSDMNNDEKDSDDDSDGSDDEDYVENEYESLVPVQNIEFKLTSEWKGVRPTVKIKLQGNDVFGGLHELCDKEIADPELIPGWLTGETVVGGKIVDGVFTESRPEPRGGSLI</sequence>
<organism evidence="2">
    <name type="scientific">Cyberlindnera fabianii</name>
    <name type="common">Yeast</name>
    <name type="synonym">Hansenula fabianii</name>
    <dbReference type="NCBI Taxonomy" id="36022"/>
    <lineage>
        <taxon>Eukaryota</taxon>
        <taxon>Fungi</taxon>
        <taxon>Dikarya</taxon>
        <taxon>Ascomycota</taxon>
        <taxon>Saccharomycotina</taxon>
        <taxon>Saccharomycetes</taxon>
        <taxon>Phaffomycetales</taxon>
        <taxon>Phaffomycetaceae</taxon>
        <taxon>Cyberlindnera</taxon>
    </lineage>
</organism>
<dbReference type="AlphaFoldDB" id="A0A061ANC9"/>
<dbReference type="GO" id="GO:0007059">
    <property type="term" value="P:chromosome segregation"/>
    <property type="evidence" value="ECO:0007669"/>
    <property type="project" value="InterPro"/>
</dbReference>
<evidence type="ECO:0000256" key="1">
    <source>
        <dbReference type="SAM" id="MobiDB-lite"/>
    </source>
</evidence>
<dbReference type="OrthoDB" id="6585699at2759"/>
<dbReference type="GO" id="GO:0034080">
    <property type="term" value="P:CENP-A containing chromatin assembly"/>
    <property type="evidence" value="ECO:0007669"/>
    <property type="project" value="InterPro"/>
</dbReference>
<feature type="compositionally biased region" description="Acidic residues" evidence="1">
    <location>
        <begin position="356"/>
        <end position="370"/>
    </location>
</feature>
<dbReference type="EMBL" id="LK052887">
    <property type="protein sequence ID" value="CDR39023.1"/>
    <property type="molecule type" value="Genomic_DNA"/>
</dbReference>
<protein>
    <submittedName>
        <fullName evidence="2">CYFA0S02e10880g1_1</fullName>
    </submittedName>
</protein>
<dbReference type="InterPro" id="IPR007902">
    <property type="entry name" value="Chl4/mis15/CENP-N"/>
</dbReference>
<evidence type="ECO:0000313" key="2">
    <source>
        <dbReference type="EMBL" id="CDR39023.1"/>
    </source>
</evidence>
<proteinExistence type="predicted"/>
<accession>A0A061ANC9</accession>
<name>A0A061ANC9_CYBFA</name>
<dbReference type="VEuPathDB" id="FungiDB:BON22_3480"/>
<reference evidence="2" key="1">
    <citation type="journal article" date="2014" name="Genome Announc.">
        <title>Genome sequence of the yeast Cyberlindnera fabianii (Hansenula fabianii).</title>
        <authorList>
            <person name="Freel K.C."/>
            <person name="Sarilar V."/>
            <person name="Neuveglise C."/>
            <person name="Devillers H."/>
            <person name="Friedrich A."/>
            <person name="Schacherer J."/>
        </authorList>
    </citation>
    <scope>NUCLEOTIDE SEQUENCE</scope>
    <source>
        <strain evidence="2">YJS4271</strain>
    </source>
</reference>
<dbReference type="Pfam" id="PF05238">
    <property type="entry name" value="CENP-N"/>
    <property type="match status" value="1"/>
</dbReference>
<dbReference type="Gene3D" id="3.10.20.720">
    <property type="match status" value="1"/>
</dbReference>
<dbReference type="PhylomeDB" id="A0A061ANC9"/>